<dbReference type="GO" id="GO:0030170">
    <property type="term" value="F:pyridoxal phosphate binding"/>
    <property type="evidence" value="ECO:0007669"/>
    <property type="project" value="InterPro"/>
</dbReference>
<keyword evidence="4 7" id="KW-0456">Lyase</keyword>
<evidence type="ECO:0000256" key="4">
    <source>
        <dbReference type="ARBA" id="ARBA00023239"/>
    </source>
</evidence>
<dbReference type="Proteomes" id="UP000278962">
    <property type="component" value="Unassembled WGS sequence"/>
</dbReference>
<keyword evidence="8" id="KW-1185">Reference proteome</keyword>
<dbReference type="Gene3D" id="3.40.640.10">
    <property type="entry name" value="Type I PLP-dependent aspartate aminotransferase-like (Major domain)"/>
    <property type="match status" value="1"/>
</dbReference>
<accession>A0A660LJ31</accession>
<dbReference type="AlphaFoldDB" id="A0A660LJ31"/>
<sequence>MTATFAATSGNPLERLSIERLRTRTSEKWRKYPADVLPLWLAEMDVTLAPPIAAAVHAAVDAGDTGYPCGGEYAAAVREFAACRWGWSFDVANTAVVADVMTGVVEALELLTEPGDPVVVCAPVYPPFYWFTTRAGRRVLEAPLGPEGRLDPATIDATLAEARRRSPRPVLLLANPHNPTGVAHTRAELEAVAAVAVRHDARVISDEIHAPLVLDGATFTPYLSVDDRAFALISGSKGWNLAGIKAALLIAGRDAADDLRRLPAELSHGPCHLGVIAHTTAFRDGGPWLDELRAGLVANRALLGRLLADELPHVGYRAPDATYLAWLDCRALDADPARLFLDRARVAVNCGRAFGAGGAGYVRLNFGTSAAILSEAIGRMGDAAR</sequence>
<organism evidence="7 8">
    <name type="scientific">Solirubrobacter pauli</name>
    <dbReference type="NCBI Taxonomy" id="166793"/>
    <lineage>
        <taxon>Bacteria</taxon>
        <taxon>Bacillati</taxon>
        <taxon>Actinomycetota</taxon>
        <taxon>Thermoleophilia</taxon>
        <taxon>Solirubrobacterales</taxon>
        <taxon>Solirubrobacteraceae</taxon>
        <taxon>Solirubrobacter</taxon>
    </lineage>
</organism>
<dbReference type="GO" id="GO:0047804">
    <property type="term" value="F:cysteine-S-conjugate beta-lyase activity"/>
    <property type="evidence" value="ECO:0007669"/>
    <property type="project" value="UniProtKB-EC"/>
</dbReference>
<evidence type="ECO:0000313" key="8">
    <source>
        <dbReference type="Proteomes" id="UP000278962"/>
    </source>
</evidence>
<dbReference type="Gene3D" id="3.90.1150.10">
    <property type="entry name" value="Aspartate Aminotransferase, domain 1"/>
    <property type="match status" value="1"/>
</dbReference>
<evidence type="ECO:0000256" key="1">
    <source>
        <dbReference type="ARBA" id="ARBA00001933"/>
    </source>
</evidence>
<dbReference type="CDD" id="cd00609">
    <property type="entry name" value="AAT_like"/>
    <property type="match status" value="1"/>
</dbReference>
<evidence type="ECO:0000259" key="6">
    <source>
        <dbReference type="Pfam" id="PF00155"/>
    </source>
</evidence>
<keyword evidence="3" id="KW-0663">Pyridoxal phosphate</keyword>
<dbReference type="PANTHER" id="PTHR43525">
    <property type="entry name" value="PROTEIN MALY"/>
    <property type="match status" value="1"/>
</dbReference>
<dbReference type="InterPro" id="IPR004839">
    <property type="entry name" value="Aminotransferase_I/II_large"/>
</dbReference>
<dbReference type="InterPro" id="IPR015424">
    <property type="entry name" value="PyrdxlP-dep_Trfase"/>
</dbReference>
<evidence type="ECO:0000256" key="5">
    <source>
        <dbReference type="ARBA" id="ARBA00037974"/>
    </source>
</evidence>
<dbReference type="OrthoDB" id="3224382at2"/>
<proteinExistence type="inferred from homology"/>
<dbReference type="InterPro" id="IPR015421">
    <property type="entry name" value="PyrdxlP-dep_Trfase_major"/>
</dbReference>
<evidence type="ECO:0000256" key="2">
    <source>
        <dbReference type="ARBA" id="ARBA00012224"/>
    </source>
</evidence>
<name>A0A660LJ31_9ACTN</name>
<dbReference type="InterPro" id="IPR015422">
    <property type="entry name" value="PyrdxlP-dep_Trfase_small"/>
</dbReference>
<gene>
    <name evidence="7" type="ORF">C8N24_2859</name>
</gene>
<evidence type="ECO:0000313" key="7">
    <source>
        <dbReference type="EMBL" id="RKQ93001.1"/>
    </source>
</evidence>
<dbReference type="EMBL" id="RBIL01000001">
    <property type="protein sequence ID" value="RKQ93001.1"/>
    <property type="molecule type" value="Genomic_DNA"/>
</dbReference>
<evidence type="ECO:0000256" key="3">
    <source>
        <dbReference type="ARBA" id="ARBA00022898"/>
    </source>
</evidence>
<reference evidence="7 8" key="1">
    <citation type="submission" date="2018-10" db="EMBL/GenBank/DDBJ databases">
        <title>Genomic Encyclopedia of Archaeal and Bacterial Type Strains, Phase II (KMG-II): from individual species to whole genera.</title>
        <authorList>
            <person name="Goeker M."/>
        </authorList>
    </citation>
    <scope>NUCLEOTIDE SEQUENCE [LARGE SCALE GENOMIC DNA]</scope>
    <source>
        <strain evidence="7 8">DSM 14954</strain>
    </source>
</reference>
<dbReference type="InterPro" id="IPR051798">
    <property type="entry name" value="Class-II_PLP-Dep_Aminotrans"/>
</dbReference>
<comment type="similarity">
    <text evidence="5">Belongs to the class-II pyridoxal-phosphate-dependent aminotransferase family. MalY/PatB cystathionine beta-lyase subfamily.</text>
</comment>
<dbReference type="EC" id="4.4.1.13" evidence="2"/>
<dbReference type="PANTHER" id="PTHR43525:SF2">
    <property type="entry name" value="CYSTATHIONINE BETA-LYASE-RELATED"/>
    <property type="match status" value="1"/>
</dbReference>
<feature type="domain" description="Aminotransferase class I/classII large" evidence="6">
    <location>
        <begin position="87"/>
        <end position="378"/>
    </location>
</feature>
<dbReference type="Pfam" id="PF00155">
    <property type="entry name" value="Aminotran_1_2"/>
    <property type="match status" value="1"/>
</dbReference>
<comment type="cofactor">
    <cofactor evidence="1">
        <name>pyridoxal 5'-phosphate</name>
        <dbReference type="ChEBI" id="CHEBI:597326"/>
    </cofactor>
</comment>
<dbReference type="RefSeq" id="WP_121253199.1">
    <property type="nucleotide sequence ID" value="NZ_RBIL01000001.1"/>
</dbReference>
<comment type="caution">
    <text evidence="7">The sequence shown here is derived from an EMBL/GenBank/DDBJ whole genome shotgun (WGS) entry which is preliminary data.</text>
</comment>
<dbReference type="SUPFAM" id="SSF53383">
    <property type="entry name" value="PLP-dependent transferases"/>
    <property type="match status" value="1"/>
</dbReference>
<protein>
    <recommendedName>
        <fullName evidence="2">cysteine-S-conjugate beta-lyase</fullName>
        <ecNumber evidence="2">4.4.1.13</ecNumber>
    </recommendedName>
</protein>